<dbReference type="Proteomes" id="UP000177745">
    <property type="component" value="Unassembled WGS sequence"/>
</dbReference>
<keyword evidence="1" id="KW-1133">Transmembrane helix</keyword>
<protein>
    <submittedName>
        <fullName evidence="2">Uncharacterized protein</fullName>
    </submittedName>
</protein>
<evidence type="ECO:0000256" key="1">
    <source>
        <dbReference type="SAM" id="Phobius"/>
    </source>
</evidence>
<dbReference type="AlphaFoldDB" id="A0A1F8H9F6"/>
<evidence type="ECO:0000313" key="2">
    <source>
        <dbReference type="EMBL" id="OGN33800.1"/>
    </source>
</evidence>
<organism evidence="2 3">
    <name type="scientific">Candidatus Yanofskybacteria bacterium RIFCSPLOWO2_12_FULL_43_11b</name>
    <dbReference type="NCBI Taxonomy" id="1802710"/>
    <lineage>
        <taxon>Bacteria</taxon>
        <taxon>Candidatus Yanofskyibacteriota</taxon>
    </lineage>
</organism>
<keyword evidence="1" id="KW-0812">Transmembrane</keyword>
<name>A0A1F8H9F6_9BACT</name>
<reference evidence="2 3" key="1">
    <citation type="journal article" date="2016" name="Nat. Commun.">
        <title>Thousands of microbial genomes shed light on interconnected biogeochemical processes in an aquifer system.</title>
        <authorList>
            <person name="Anantharaman K."/>
            <person name="Brown C.T."/>
            <person name="Hug L.A."/>
            <person name="Sharon I."/>
            <person name="Castelle C.J."/>
            <person name="Probst A.J."/>
            <person name="Thomas B.C."/>
            <person name="Singh A."/>
            <person name="Wilkins M.J."/>
            <person name="Karaoz U."/>
            <person name="Brodie E.L."/>
            <person name="Williams K.H."/>
            <person name="Hubbard S.S."/>
            <person name="Banfield J.F."/>
        </authorList>
    </citation>
    <scope>NUCLEOTIDE SEQUENCE [LARGE SCALE GENOMIC DNA]</scope>
</reference>
<accession>A0A1F8H9F6</accession>
<proteinExistence type="predicted"/>
<dbReference type="EMBL" id="MGKY01000011">
    <property type="protein sequence ID" value="OGN33800.1"/>
    <property type="molecule type" value="Genomic_DNA"/>
</dbReference>
<gene>
    <name evidence="2" type="ORF">A3G51_04050</name>
</gene>
<evidence type="ECO:0000313" key="3">
    <source>
        <dbReference type="Proteomes" id="UP000177745"/>
    </source>
</evidence>
<sequence length="352" mass="40637">MKLFQERKIVRAIQSQINNSDEPGAYRTSNFVPKESFILYFSQWLINEKDKLNRASRIKRYFIGLRQNEVSAAELMQVLQYCIDDGYVTRTESDGYRLTSAGAYLASLFFWLPSIPVAVSIIAIVISFLGFSYSRSTFEKLLPEHQANIIFSEESIKIAVDSKGVWFQPVIKNIGVTTAREVRFRIYITLFQKNNPIAVPEYSVNRVFNDYLVADLNPGEKASFGSFSIGRTSTAKNGKIFDLFEVKPDVAIIFHLNYVDPLSKKIMSKFFIFHYFYGRLSANSLIGDDYQIIKDKIVQYLENEENKDQELVNFVREKYELKKHLGTSDGFSKISFDFFICFLRIASFFSII</sequence>
<feature type="transmembrane region" description="Helical" evidence="1">
    <location>
        <begin position="108"/>
        <end position="131"/>
    </location>
</feature>
<comment type="caution">
    <text evidence="2">The sequence shown here is derived from an EMBL/GenBank/DDBJ whole genome shotgun (WGS) entry which is preliminary data.</text>
</comment>
<keyword evidence="1" id="KW-0472">Membrane</keyword>